<evidence type="ECO:0000313" key="2">
    <source>
        <dbReference type="Proteomes" id="UP001638806"/>
    </source>
</evidence>
<keyword evidence="2" id="KW-1185">Reference proteome</keyword>
<proteinExistence type="predicted"/>
<evidence type="ECO:0000313" key="1">
    <source>
        <dbReference type="EMBL" id="KAL3954504.1"/>
    </source>
</evidence>
<protein>
    <submittedName>
        <fullName evidence="1">Uncharacterized protein</fullName>
    </submittedName>
</protein>
<reference evidence="1" key="1">
    <citation type="submission" date="2024-12" db="EMBL/GenBank/DDBJ databases">
        <title>Comparative genomics and development of molecular markers within Purpureocillium lilacinum and among Purpureocillium species.</title>
        <authorList>
            <person name="Yeh Z.-Y."/>
            <person name="Ni N.-T."/>
            <person name="Lo P.-H."/>
            <person name="Mushyakhwo K."/>
            <person name="Lin C.-F."/>
            <person name="Nai Y.-S."/>
        </authorList>
    </citation>
    <scope>NUCLEOTIDE SEQUENCE</scope>
    <source>
        <strain evidence="1">NCHU-NPUST-175</strain>
    </source>
</reference>
<name>A0ACC4DF94_PURLI</name>
<accession>A0ACC4DF94</accession>
<organism evidence="1 2">
    <name type="scientific">Purpureocillium lilacinum</name>
    <name type="common">Paecilomyces lilacinus</name>
    <dbReference type="NCBI Taxonomy" id="33203"/>
    <lineage>
        <taxon>Eukaryota</taxon>
        <taxon>Fungi</taxon>
        <taxon>Dikarya</taxon>
        <taxon>Ascomycota</taxon>
        <taxon>Pezizomycotina</taxon>
        <taxon>Sordariomycetes</taxon>
        <taxon>Hypocreomycetidae</taxon>
        <taxon>Hypocreales</taxon>
        <taxon>Ophiocordycipitaceae</taxon>
        <taxon>Purpureocillium</taxon>
    </lineage>
</organism>
<dbReference type="EMBL" id="JBGNUJ010000010">
    <property type="protein sequence ID" value="KAL3954504.1"/>
    <property type="molecule type" value="Genomic_DNA"/>
</dbReference>
<dbReference type="Proteomes" id="UP001638806">
    <property type="component" value="Unassembled WGS sequence"/>
</dbReference>
<comment type="caution">
    <text evidence="1">The sequence shown here is derived from an EMBL/GenBank/DDBJ whole genome shotgun (WGS) entry which is preliminary data.</text>
</comment>
<sequence length="740" mass="81162">MESIIPLTVGRVSGLIALGNAIVTFTVPLLLALLLVRHFDTSVSAATWSVLGRQLHSTAWPSFVRADSVAGTHVHWTVSTAAYSKLALAFLGVICGVVTPLGLGDQIRSASVRDVPFESALKNSTVASIFDIQYRSWLPYASEYFDSHKPYPRGKFLHLDYLITRDSIVLVEGLIVDMKSGGVGFRNHSAPHGLLLGAEWEEDILWIEPEFSCVNTNLSYELVMADTRNSHNYSVPIRSIELVDDGGFANLRLGNPYDYWPNITYASPDVRLRADRSAWLTSFLTAFTYNMTNATTAAYGINTTLGKHYEVKKTPFFISGQGVQTSRVDGTWLSLPDIGKNDKGDWMVGNRTIASAKDDPYWFAVGLFTELAGRCSGQYTDQSKEVNHNVECGYLFAAPSRVDGGEPLFEEPGQGFSEISVICDKRNRVLGVSFCTGRQGKTVQEPYRPPPLGHGGLVVSGYEGAYAAPLWGIVNDSYEGTPGYNFTRAPSYYLPFSYYDLTWKGMSSPLDMLAGPVAPYGIMGQVLTGIFSDTSLNANIPRYSGVDTGALRTKWRALSRKPEDAEKLLRLVWTDMMASATVGTVGTSDTEDATTGQQSGQSVQPDAMAALFPRSVAVFERRVTYDMRYAIPALLFLASWIFLVLAASITALLNGQLLRQLKQLLNDTSVGRVAVGSADGEHQNLLRLSTRDWLDAVGHLPLLLWKDREGYDELEQTPAGSKLGAEARLNPVWQSGGIER</sequence>
<gene>
    <name evidence="1" type="ORF">ACCO45_010067</name>
</gene>